<comment type="caution">
    <text evidence="3">The sequence shown here is derived from an EMBL/GenBank/DDBJ whole genome shotgun (WGS) entry which is preliminary data.</text>
</comment>
<dbReference type="EMBL" id="PETM01000008">
    <property type="protein sequence ID" value="PIV62931.1"/>
    <property type="molecule type" value="Genomic_DNA"/>
</dbReference>
<evidence type="ECO:0000313" key="3">
    <source>
        <dbReference type="EMBL" id="PIV62931.1"/>
    </source>
</evidence>
<dbReference type="InterPro" id="IPR036116">
    <property type="entry name" value="FN3_sf"/>
</dbReference>
<dbReference type="SMART" id="SM00060">
    <property type="entry name" value="FN3"/>
    <property type="match status" value="1"/>
</dbReference>
<name>A0A2M7E5E1_9BACT</name>
<feature type="signal peptide" evidence="1">
    <location>
        <begin position="1"/>
        <end position="21"/>
    </location>
</feature>
<proteinExistence type="predicted"/>
<gene>
    <name evidence="3" type="ORF">COS12_00530</name>
</gene>
<dbReference type="Pfam" id="PF00041">
    <property type="entry name" value="fn3"/>
    <property type="match status" value="1"/>
</dbReference>
<dbReference type="InterPro" id="IPR003961">
    <property type="entry name" value="FN3_dom"/>
</dbReference>
<feature type="domain" description="Fibronectin type-III" evidence="2">
    <location>
        <begin position="190"/>
        <end position="283"/>
    </location>
</feature>
<protein>
    <recommendedName>
        <fullName evidence="2">Fibronectin type-III domain-containing protein</fullName>
    </recommendedName>
</protein>
<keyword evidence="1" id="KW-0732">Signal</keyword>
<evidence type="ECO:0000256" key="1">
    <source>
        <dbReference type="SAM" id="SignalP"/>
    </source>
</evidence>
<accession>A0A2M7E5E1</accession>
<dbReference type="AlphaFoldDB" id="A0A2M7E5E1"/>
<dbReference type="Proteomes" id="UP000230116">
    <property type="component" value="Unassembled WGS sequence"/>
</dbReference>
<dbReference type="PROSITE" id="PS50853">
    <property type="entry name" value="FN3"/>
    <property type="match status" value="1"/>
</dbReference>
<dbReference type="Gene3D" id="2.60.40.10">
    <property type="entry name" value="Immunoglobulins"/>
    <property type="match status" value="1"/>
</dbReference>
<evidence type="ECO:0000259" key="2">
    <source>
        <dbReference type="PROSITE" id="PS50853"/>
    </source>
</evidence>
<dbReference type="CDD" id="cd00063">
    <property type="entry name" value="FN3"/>
    <property type="match status" value="1"/>
</dbReference>
<organism evidence="3 4">
    <name type="scientific">Candidatus Roizmanbacteria bacterium CG01_land_8_20_14_3_00_33_9</name>
    <dbReference type="NCBI Taxonomy" id="1974843"/>
    <lineage>
        <taxon>Bacteria</taxon>
        <taxon>Candidatus Roizmaniibacteriota</taxon>
    </lineage>
</organism>
<dbReference type="InterPro" id="IPR013783">
    <property type="entry name" value="Ig-like_fold"/>
</dbReference>
<dbReference type="SUPFAM" id="SSF49265">
    <property type="entry name" value="Fibronectin type III"/>
    <property type="match status" value="1"/>
</dbReference>
<evidence type="ECO:0000313" key="4">
    <source>
        <dbReference type="Proteomes" id="UP000230116"/>
    </source>
</evidence>
<feature type="chain" id="PRO_5014669768" description="Fibronectin type-III domain-containing protein" evidence="1">
    <location>
        <begin position="22"/>
        <end position="340"/>
    </location>
</feature>
<reference evidence="4" key="1">
    <citation type="submission" date="2017-09" db="EMBL/GenBank/DDBJ databases">
        <title>Depth-based differentiation of microbial function through sediment-hosted aquifers and enrichment of novel symbionts in the deep terrestrial subsurface.</title>
        <authorList>
            <person name="Probst A.J."/>
            <person name="Ladd B."/>
            <person name="Jarett J.K."/>
            <person name="Geller-Mcgrath D.E."/>
            <person name="Sieber C.M.K."/>
            <person name="Emerson J.B."/>
            <person name="Anantharaman K."/>
            <person name="Thomas B.C."/>
            <person name="Malmstrom R."/>
            <person name="Stieglmeier M."/>
            <person name="Klingl A."/>
            <person name="Woyke T."/>
            <person name="Ryan C.M."/>
            <person name="Banfield J.F."/>
        </authorList>
    </citation>
    <scope>NUCLEOTIDE SEQUENCE [LARGE SCALE GENOMIC DNA]</scope>
</reference>
<sequence>MKRVVLITLFICILLCRQVFAADWEIDCDGKDCTNPPPHPLFTQTDQWIPGMWEAKIVTVKNLDDKKNLEINTKVKNLQVDPLKCHFDEQLILSINRLDLPDKNTVVWSGSVGDLFKRRDPISLGIFPPKTDVDFRYIISYNQDAVAEENCPNPTTSFSLQLNFSRKEVNNESEINTNKVTSAKCDDQAPKSPPTLINIIPGINSIALFWEKAQEPVTYYIIQYGTQPNKYEFTNPNAGGKETTKYIINSLDSEKQYFFTVVAGNGCAVGLQSNQLTAVTLKNFQTSPTIINQSSNVLGVSTCNVISTPTPTVSILGITKKNAYWFIVALQFVALAVLWL</sequence>